<accession>A0A381S8M4</accession>
<dbReference type="CDD" id="cd02803">
    <property type="entry name" value="OYE_like_FMN_family"/>
    <property type="match status" value="1"/>
</dbReference>
<evidence type="ECO:0000256" key="1">
    <source>
        <dbReference type="ARBA" id="ARBA00022630"/>
    </source>
</evidence>
<feature type="domain" description="NADH:flavin oxidoreductase/NADH oxidase N-terminal" evidence="3">
    <location>
        <begin position="23"/>
        <end position="333"/>
    </location>
</feature>
<dbReference type="Pfam" id="PF00724">
    <property type="entry name" value="Oxidored_FMN"/>
    <property type="match status" value="1"/>
</dbReference>
<dbReference type="EMBL" id="UINC01002619">
    <property type="protein sequence ID" value="SUZ98597.1"/>
    <property type="molecule type" value="Genomic_DNA"/>
</dbReference>
<evidence type="ECO:0000256" key="2">
    <source>
        <dbReference type="ARBA" id="ARBA00023002"/>
    </source>
</evidence>
<evidence type="ECO:0000259" key="3">
    <source>
        <dbReference type="Pfam" id="PF00724"/>
    </source>
</evidence>
<dbReference type="PANTHER" id="PTHR43656">
    <property type="entry name" value="BINDING OXIDOREDUCTASE, PUTATIVE (AFU_ORTHOLOGUE AFUA_2G08260)-RELATED"/>
    <property type="match status" value="1"/>
</dbReference>
<evidence type="ECO:0000313" key="4">
    <source>
        <dbReference type="EMBL" id="SUZ98597.1"/>
    </source>
</evidence>
<name>A0A381S8M4_9ZZZZ</name>
<organism evidence="4">
    <name type="scientific">marine metagenome</name>
    <dbReference type="NCBI Taxonomy" id="408172"/>
    <lineage>
        <taxon>unclassified sequences</taxon>
        <taxon>metagenomes</taxon>
        <taxon>ecological metagenomes</taxon>
    </lineage>
</organism>
<keyword evidence="2" id="KW-0560">Oxidoreductase</keyword>
<gene>
    <name evidence="4" type="ORF">METZ01_LOCUS51451</name>
</gene>
<dbReference type="SUPFAM" id="SSF51395">
    <property type="entry name" value="FMN-linked oxidoreductases"/>
    <property type="match status" value="1"/>
</dbReference>
<dbReference type="Gene3D" id="3.20.20.70">
    <property type="entry name" value="Aldolase class I"/>
    <property type="match status" value="1"/>
</dbReference>
<reference evidence="4" key="1">
    <citation type="submission" date="2018-05" db="EMBL/GenBank/DDBJ databases">
        <authorList>
            <person name="Lanie J.A."/>
            <person name="Ng W.-L."/>
            <person name="Kazmierczak K.M."/>
            <person name="Andrzejewski T.M."/>
            <person name="Davidsen T.M."/>
            <person name="Wayne K.J."/>
            <person name="Tettelin H."/>
            <person name="Glass J.I."/>
            <person name="Rusch D."/>
            <person name="Podicherti R."/>
            <person name="Tsui H.-C.T."/>
            <person name="Winkler M.E."/>
        </authorList>
    </citation>
    <scope>NUCLEOTIDE SEQUENCE</scope>
</reference>
<dbReference type="InterPro" id="IPR051799">
    <property type="entry name" value="NADH_flavin_oxidoreductase"/>
</dbReference>
<dbReference type="PANTHER" id="PTHR43656:SF2">
    <property type="entry name" value="BINDING OXIDOREDUCTASE, PUTATIVE (AFU_ORTHOLOGUE AFUA_2G08260)-RELATED"/>
    <property type="match status" value="1"/>
</dbReference>
<protein>
    <recommendedName>
        <fullName evidence="3">NADH:flavin oxidoreductase/NADH oxidase N-terminal domain-containing protein</fullName>
    </recommendedName>
</protein>
<proteinExistence type="predicted"/>
<dbReference type="GO" id="GO:0016491">
    <property type="term" value="F:oxidoreductase activity"/>
    <property type="evidence" value="ECO:0007669"/>
    <property type="project" value="UniProtKB-KW"/>
</dbReference>
<sequence length="371" mass="41144">MVQHKITNSSDSYLFNRTGHSARNRAVLAAMTNKQSHSDGTLSDNEIRWLTRRAEGGFGIITTAAAHVSKDGQGWAGELGVFDDVHIHNLTTLTDSIHTHDSLVFAQLYHGGMRAPQHLTGREPVSASRVRCDESESGFARSASGKDIERIIQDFTSAAVRCVNSGFDGIELHGAHGYLISQFLGTKTNMRTDEWGGGLKGRSRFLIEIYRSIKENVPDSFIVGARISPEISNMGINLDDSINLACSLRDEGVDFIHLSCWDVFANSKEYPDDPRTLTEWFTRSINDLPPIISTGSVWSTADAQKLMNQGADLIGVARVGIPHPEWAENLSQENYNPPRAPFTAEQLREADLSDVFIDYMRKWKGFVCDNN</sequence>
<dbReference type="InterPro" id="IPR013785">
    <property type="entry name" value="Aldolase_TIM"/>
</dbReference>
<dbReference type="InterPro" id="IPR001155">
    <property type="entry name" value="OxRdtase_FMN_N"/>
</dbReference>
<keyword evidence="1" id="KW-0285">Flavoprotein</keyword>
<dbReference type="GO" id="GO:0010181">
    <property type="term" value="F:FMN binding"/>
    <property type="evidence" value="ECO:0007669"/>
    <property type="project" value="InterPro"/>
</dbReference>
<dbReference type="AlphaFoldDB" id="A0A381S8M4"/>